<protein>
    <submittedName>
        <fullName evidence="1">Uncharacterized protein</fullName>
    </submittedName>
</protein>
<dbReference type="EMBL" id="JAIXNE010000006">
    <property type="protein sequence ID" value="MCA6078586.1"/>
    <property type="molecule type" value="Genomic_DNA"/>
</dbReference>
<comment type="caution">
    <text evidence="1">The sequence shown here is derived from an EMBL/GenBank/DDBJ whole genome shotgun (WGS) entry which is preliminary data.</text>
</comment>
<dbReference type="AlphaFoldDB" id="A0A9X1L2V4"/>
<name>A0A9X1L2V4_9BACT</name>
<dbReference type="Proteomes" id="UP001139409">
    <property type="component" value="Unassembled WGS sequence"/>
</dbReference>
<accession>A0A9X1L2V4</accession>
<evidence type="ECO:0000313" key="2">
    <source>
        <dbReference type="Proteomes" id="UP001139409"/>
    </source>
</evidence>
<reference evidence="1" key="1">
    <citation type="submission" date="2021-09" db="EMBL/GenBank/DDBJ databases">
        <title>Fulvivirga sp. isolated from coastal sediment.</title>
        <authorList>
            <person name="Yu H."/>
        </authorList>
    </citation>
    <scope>NUCLEOTIDE SEQUENCE</scope>
    <source>
        <strain evidence="1">1062</strain>
    </source>
</reference>
<dbReference type="RefSeq" id="WP_225699442.1">
    <property type="nucleotide sequence ID" value="NZ_JAIXNE010000006.1"/>
</dbReference>
<evidence type="ECO:0000313" key="1">
    <source>
        <dbReference type="EMBL" id="MCA6078586.1"/>
    </source>
</evidence>
<gene>
    <name evidence="1" type="ORF">LDX50_27175</name>
</gene>
<sequence>MYPVLILNGIAMEVGRKYRGIEFVRLSDLPDELQQAMTNWLNEDILIKIKTDESLFSDCILLKDFQYWYQNIYTPVNDLSEAGKATPSKRRSINFAFER</sequence>
<keyword evidence="2" id="KW-1185">Reference proteome</keyword>
<organism evidence="1 2">
    <name type="scientific">Fulvivirga sedimenti</name>
    <dbReference type="NCBI Taxonomy" id="2879465"/>
    <lineage>
        <taxon>Bacteria</taxon>
        <taxon>Pseudomonadati</taxon>
        <taxon>Bacteroidota</taxon>
        <taxon>Cytophagia</taxon>
        <taxon>Cytophagales</taxon>
        <taxon>Fulvivirgaceae</taxon>
        <taxon>Fulvivirga</taxon>
    </lineage>
</organism>
<proteinExistence type="predicted"/>